<evidence type="ECO:0008006" key="4">
    <source>
        <dbReference type="Google" id="ProtNLM"/>
    </source>
</evidence>
<feature type="transmembrane region" description="Helical" evidence="1">
    <location>
        <begin position="131"/>
        <end position="149"/>
    </location>
</feature>
<feature type="transmembrane region" description="Helical" evidence="1">
    <location>
        <begin position="96"/>
        <end position="115"/>
    </location>
</feature>
<feature type="transmembrane region" description="Helical" evidence="1">
    <location>
        <begin position="223"/>
        <end position="242"/>
    </location>
</feature>
<evidence type="ECO:0000313" key="2">
    <source>
        <dbReference type="EMBL" id="MFC0588413.1"/>
    </source>
</evidence>
<reference evidence="2 3" key="1">
    <citation type="submission" date="2024-09" db="EMBL/GenBank/DDBJ databases">
        <authorList>
            <person name="Sun Q."/>
            <person name="Mori K."/>
        </authorList>
    </citation>
    <scope>NUCLEOTIDE SEQUENCE [LARGE SCALE GENOMIC DNA]</scope>
    <source>
        <strain evidence="2 3">NCAIM B.02537</strain>
    </source>
</reference>
<protein>
    <recommendedName>
        <fullName evidence="4">DUF998 domain-containing protein</fullName>
    </recommendedName>
</protein>
<evidence type="ECO:0000256" key="1">
    <source>
        <dbReference type="SAM" id="Phobius"/>
    </source>
</evidence>
<evidence type="ECO:0000313" key="3">
    <source>
        <dbReference type="Proteomes" id="UP001589943"/>
    </source>
</evidence>
<keyword evidence="1" id="KW-0812">Transmembrane</keyword>
<proteinExistence type="predicted"/>
<dbReference type="Proteomes" id="UP001589943">
    <property type="component" value="Unassembled WGS sequence"/>
</dbReference>
<feature type="transmembrane region" description="Helical" evidence="1">
    <location>
        <begin position="55"/>
        <end position="76"/>
    </location>
</feature>
<organism evidence="2 3">
    <name type="scientific">Novosphingobium aquiterrae</name>
    <dbReference type="NCBI Taxonomy" id="624388"/>
    <lineage>
        <taxon>Bacteria</taxon>
        <taxon>Pseudomonadati</taxon>
        <taxon>Pseudomonadota</taxon>
        <taxon>Alphaproteobacteria</taxon>
        <taxon>Sphingomonadales</taxon>
        <taxon>Sphingomonadaceae</taxon>
        <taxon>Novosphingobium</taxon>
    </lineage>
</organism>
<keyword evidence="1" id="KW-1133">Transmembrane helix</keyword>
<dbReference type="EMBL" id="JBHLTL010000001">
    <property type="protein sequence ID" value="MFC0588413.1"/>
    <property type="molecule type" value="Genomic_DNA"/>
</dbReference>
<feature type="transmembrane region" description="Helical" evidence="1">
    <location>
        <begin position="191"/>
        <end position="211"/>
    </location>
</feature>
<keyword evidence="1" id="KW-0472">Membrane</keyword>
<sequence length="256" mass="27701">MAHVASELTDRPTYTFAQTHPADRDAVAVAIGLCWFGLLAGFIPDMLRQFNEGHAYVPAAHVHAASAWGWLSLLTWQAFKVRNGDMAGHQRNGRRLAPIIAVILVISALVTIWTADRAAAAINPAYNPARLAFQVGHIIPFAVLTAIGLSRTDRPDLHKRLMLLAVFAILDTGIARWLGPGLKEALKPGPVLEILGRFPLTWALMAGMAVFDIRTRGRLHPGFVPAVALILVTEFGAAALFFTPGWTPIARGLLGI</sequence>
<comment type="caution">
    <text evidence="2">The sequence shown here is derived from an EMBL/GenBank/DDBJ whole genome shotgun (WGS) entry which is preliminary data.</text>
</comment>
<gene>
    <name evidence="2" type="ORF">ACFFF7_03210</name>
</gene>
<feature type="transmembrane region" description="Helical" evidence="1">
    <location>
        <begin position="161"/>
        <end position="179"/>
    </location>
</feature>
<accession>A0ABV6PH54</accession>
<keyword evidence="3" id="KW-1185">Reference proteome</keyword>
<dbReference type="RefSeq" id="WP_379479913.1">
    <property type="nucleotide sequence ID" value="NZ_JBHLTL010000001.1"/>
</dbReference>
<name>A0ABV6PH54_9SPHN</name>
<feature type="transmembrane region" description="Helical" evidence="1">
    <location>
        <begin position="26"/>
        <end position="43"/>
    </location>
</feature>